<proteinExistence type="predicted"/>
<dbReference type="Proteomes" id="UP001156706">
    <property type="component" value="Unassembled WGS sequence"/>
</dbReference>
<evidence type="ECO:0000313" key="2">
    <source>
        <dbReference type="Proteomes" id="UP001156706"/>
    </source>
</evidence>
<reference evidence="2" key="1">
    <citation type="journal article" date="2019" name="Int. J. Syst. Evol. Microbiol.">
        <title>The Global Catalogue of Microorganisms (GCM) 10K type strain sequencing project: providing services to taxonomists for standard genome sequencing and annotation.</title>
        <authorList>
            <consortium name="The Broad Institute Genomics Platform"/>
            <consortium name="The Broad Institute Genome Sequencing Center for Infectious Disease"/>
            <person name="Wu L."/>
            <person name="Ma J."/>
        </authorList>
    </citation>
    <scope>NUCLEOTIDE SEQUENCE [LARGE SCALE GENOMIC DNA]</scope>
    <source>
        <strain evidence="2">NBRC 110044</strain>
    </source>
</reference>
<keyword evidence="2" id="KW-1185">Reference proteome</keyword>
<comment type="caution">
    <text evidence="1">The sequence shown here is derived from an EMBL/GenBank/DDBJ whole genome shotgun (WGS) entry which is preliminary data.</text>
</comment>
<protein>
    <recommendedName>
        <fullName evidence="3">Transposase</fullName>
    </recommendedName>
</protein>
<name>A0ABQ5YIR2_9NEIS</name>
<evidence type="ECO:0000313" key="1">
    <source>
        <dbReference type="EMBL" id="GLR13240.1"/>
    </source>
</evidence>
<dbReference type="EMBL" id="BSOG01000002">
    <property type="protein sequence ID" value="GLR13240.1"/>
    <property type="molecule type" value="Genomic_DNA"/>
</dbReference>
<gene>
    <name evidence="1" type="ORF">GCM10007907_20300</name>
</gene>
<evidence type="ECO:0008006" key="3">
    <source>
        <dbReference type="Google" id="ProtNLM"/>
    </source>
</evidence>
<sequence>MRKSRFTEVQSIAIMKEAEAAGKTVQEILDRLVEQLHQGNMNPGTGSKSIECGFLRRNRKMERAYTTVLRGRE</sequence>
<accession>A0ABQ5YIR2</accession>
<organism evidence="1 2">
    <name type="scientific">Chitinimonas prasina</name>
    <dbReference type="NCBI Taxonomy" id="1434937"/>
    <lineage>
        <taxon>Bacteria</taxon>
        <taxon>Pseudomonadati</taxon>
        <taxon>Pseudomonadota</taxon>
        <taxon>Betaproteobacteria</taxon>
        <taxon>Neisseriales</taxon>
        <taxon>Chitinibacteraceae</taxon>
        <taxon>Chitinimonas</taxon>
    </lineage>
</organism>